<protein>
    <submittedName>
        <fullName evidence="1">HAD-IA family hydrolase</fullName>
    </submittedName>
</protein>
<dbReference type="NCBIfam" id="TIGR01509">
    <property type="entry name" value="HAD-SF-IA-v3"/>
    <property type="match status" value="1"/>
</dbReference>
<evidence type="ECO:0000313" key="1">
    <source>
        <dbReference type="EMBL" id="GAA2090176.1"/>
    </source>
</evidence>
<dbReference type="InterPro" id="IPR023198">
    <property type="entry name" value="PGP-like_dom2"/>
</dbReference>
<reference evidence="1 2" key="1">
    <citation type="journal article" date="2019" name="Int. J. Syst. Evol. Microbiol.">
        <title>The Global Catalogue of Microorganisms (GCM) 10K type strain sequencing project: providing services to taxonomists for standard genome sequencing and annotation.</title>
        <authorList>
            <consortium name="The Broad Institute Genomics Platform"/>
            <consortium name="The Broad Institute Genome Sequencing Center for Infectious Disease"/>
            <person name="Wu L."/>
            <person name="Ma J."/>
        </authorList>
    </citation>
    <scope>NUCLEOTIDE SEQUENCE [LARGE SCALE GENOMIC DNA]</scope>
    <source>
        <strain evidence="1 2">JCM 14559</strain>
    </source>
</reference>
<comment type="caution">
    <text evidence="1">The sequence shown here is derived from an EMBL/GenBank/DDBJ whole genome shotgun (WGS) entry which is preliminary data.</text>
</comment>
<dbReference type="Gene3D" id="3.40.50.1000">
    <property type="entry name" value="HAD superfamily/HAD-like"/>
    <property type="match status" value="1"/>
</dbReference>
<dbReference type="SUPFAM" id="SSF56784">
    <property type="entry name" value="HAD-like"/>
    <property type="match status" value="1"/>
</dbReference>
<dbReference type="SFLD" id="SFLDG01129">
    <property type="entry name" value="C1.5:_HAD__Beta-PGM__Phosphata"/>
    <property type="match status" value="1"/>
</dbReference>
<keyword evidence="2" id="KW-1185">Reference proteome</keyword>
<dbReference type="SFLD" id="SFLDS00003">
    <property type="entry name" value="Haloacid_Dehalogenase"/>
    <property type="match status" value="1"/>
</dbReference>
<name>A0ABN2WDU7_9ACTN</name>
<dbReference type="InterPro" id="IPR052898">
    <property type="entry name" value="ACAD10-like"/>
</dbReference>
<dbReference type="InterPro" id="IPR006439">
    <property type="entry name" value="HAD-SF_hydro_IA"/>
</dbReference>
<evidence type="ECO:0000313" key="2">
    <source>
        <dbReference type="Proteomes" id="UP001500897"/>
    </source>
</evidence>
<dbReference type="EMBL" id="BAAANS010000006">
    <property type="protein sequence ID" value="GAA2090176.1"/>
    <property type="molecule type" value="Genomic_DNA"/>
</dbReference>
<dbReference type="InterPro" id="IPR023214">
    <property type="entry name" value="HAD_sf"/>
</dbReference>
<accession>A0ABN2WDU7</accession>
<dbReference type="InterPro" id="IPR036412">
    <property type="entry name" value="HAD-like_sf"/>
</dbReference>
<proteinExistence type="predicted"/>
<keyword evidence="1" id="KW-0378">Hydrolase</keyword>
<dbReference type="Proteomes" id="UP001500897">
    <property type="component" value="Unassembled WGS sequence"/>
</dbReference>
<sequence length="208" mass="22718">MNRTGLVLDFGGVLTTPLPRAVRAFEQREGLPEGACLTAMYLDEDSRRLTHDLELGRLTQTEWNRLIAPALGVPPDDLMRRMFADLRPERRMIDAAARARAAGVKVGILSNSGGLDPWNLYADYQLDSRYDAVVLSERHALRKPDPAIYRVVLELLELPGSACVFVDDTAGYLPAAEELGMATVHAGDPVGTIARLEALLGVPLAADR</sequence>
<dbReference type="Gene3D" id="1.10.150.240">
    <property type="entry name" value="Putative phosphatase, domain 2"/>
    <property type="match status" value="1"/>
</dbReference>
<organism evidence="1 2">
    <name type="scientific">Kitasatospora saccharophila</name>
    <dbReference type="NCBI Taxonomy" id="407973"/>
    <lineage>
        <taxon>Bacteria</taxon>
        <taxon>Bacillati</taxon>
        <taxon>Actinomycetota</taxon>
        <taxon>Actinomycetes</taxon>
        <taxon>Kitasatosporales</taxon>
        <taxon>Streptomycetaceae</taxon>
        <taxon>Kitasatospora</taxon>
    </lineage>
</organism>
<dbReference type="Pfam" id="PF00702">
    <property type="entry name" value="Hydrolase"/>
    <property type="match status" value="1"/>
</dbReference>
<dbReference type="PANTHER" id="PTHR47829:SF1">
    <property type="entry name" value="HAD FAMILY PHOSPHATASE"/>
    <property type="match status" value="1"/>
</dbReference>
<dbReference type="PRINTS" id="PR00413">
    <property type="entry name" value="HADHALOGNASE"/>
</dbReference>
<dbReference type="PANTHER" id="PTHR47829">
    <property type="entry name" value="HYDROLASE, PUTATIVE (AFU_ORTHOLOGUE AFUA_1G12880)-RELATED"/>
    <property type="match status" value="1"/>
</dbReference>
<gene>
    <name evidence="1" type="ORF">GCM10009759_13540</name>
</gene>
<dbReference type="RefSeq" id="WP_344550882.1">
    <property type="nucleotide sequence ID" value="NZ_BAAANS010000006.1"/>
</dbReference>
<dbReference type="GO" id="GO:0016787">
    <property type="term" value="F:hydrolase activity"/>
    <property type="evidence" value="ECO:0007669"/>
    <property type="project" value="UniProtKB-KW"/>
</dbReference>